<evidence type="ECO:0000313" key="2">
    <source>
        <dbReference type="Proteomes" id="UP000676068"/>
    </source>
</evidence>
<keyword evidence="1" id="KW-0167">Capsid protein</keyword>
<gene>
    <name evidence="1" type="primary">SRR5208575_1_2</name>
</gene>
<name>A0A8S5L3V7_9VIRU</name>
<dbReference type="Proteomes" id="UP000676068">
    <property type="component" value="Segment"/>
</dbReference>
<keyword evidence="1" id="KW-0946">Virion</keyword>
<protein>
    <submittedName>
        <fullName evidence="1">Coat protein</fullName>
    </submittedName>
</protein>
<dbReference type="GeneID" id="80398358"/>
<accession>A0A8S5L3V7</accession>
<dbReference type="GO" id="GO:0019028">
    <property type="term" value="C:viral capsid"/>
    <property type="evidence" value="ECO:0007669"/>
    <property type="project" value="UniProtKB-KW"/>
</dbReference>
<dbReference type="RefSeq" id="YP_010769365.1">
    <property type="nucleotide sequence ID" value="NC_073952.1"/>
</dbReference>
<organism evidence="1 2">
    <name type="scientific">ssRNA phage SRR5208575_1</name>
    <dbReference type="NCBI Taxonomy" id="2786386"/>
    <lineage>
        <taxon>Viruses</taxon>
        <taxon>Riboviria</taxon>
        <taxon>Orthornavirae</taxon>
        <taxon>Lenarviricota</taxon>
        <taxon>Leviviricetes</taxon>
        <taxon>Norzivirales</taxon>
        <taxon>Fiersviridae</taxon>
        <taxon>Gmuhndevirus</taxon>
        <taxon>Gmuhndevirus pelovivens</taxon>
    </lineage>
</organism>
<evidence type="ECO:0000313" key="1">
    <source>
        <dbReference type="EMBL" id="DAD52353.1"/>
    </source>
</evidence>
<dbReference type="EMBL" id="BK014079">
    <property type="protein sequence ID" value="DAD52353.1"/>
    <property type="molecule type" value="Genomic_RNA"/>
</dbReference>
<proteinExistence type="predicted"/>
<sequence length="125" mass="13320">MTTSITIKDSTDTDCVFDVIRQPYGTQSAVLLLKNTSPGMNRTAFPKIELSSKVVDGRTEPVLSVAVPYGAVVNGNYVKQGQITHVVRANQPAAAPELARADAEAFARNALTDTQVRALFASGLI</sequence>
<reference evidence="1" key="1">
    <citation type="submission" date="2020-09" db="EMBL/GenBank/DDBJ databases">
        <title>Leviviricetes taxonomy.</title>
        <authorList>
            <person name="Stockdale S.R."/>
            <person name="Callanan J."/>
            <person name="Adriaenssens E.M."/>
            <person name="Kuhn J.H."/>
            <person name="Rumnieks J."/>
            <person name="Shkoporov A."/>
            <person name="Draper L.A."/>
            <person name="Ross P."/>
            <person name="Hill C."/>
        </authorList>
    </citation>
    <scope>NUCLEOTIDE SEQUENCE</scope>
</reference>
<dbReference type="KEGG" id="vg:80398358"/>
<keyword evidence="2" id="KW-1185">Reference proteome</keyword>